<organism evidence="2 3">
    <name type="scientific">Pleurodeles waltl</name>
    <name type="common">Iberian ribbed newt</name>
    <dbReference type="NCBI Taxonomy" id="8319"/>
    <lineage>
        <taxon>Eukaryota</taxon>
        <taxon>Metazoa</taxon>
        <taxon>Chordata</taxon>
        <taxon>Craniata</taxon>
        <taxon>Vertebrata</taxon>
        <taxon>Euteleostomi</taxon>
        <taxon>Amphibia</taxon>
        <taxon>Batrachia</taxon>
        <taxon>Caudata</taxon>
        <taxon>Salamandroidea</taxon>
        <taxon>Salamandridae</taxon>
        <taxon>Pleurodelinae</taxon>
        <taxon>Pleurodeles</taxon>
    </lineage>
</organism>
<gene>
    <name evidence="2" type="ORF">NDU88_002306</name>
</gene>
<proteinExistence type="predicted"/>
<feature type="compositionally biased region" description="Polar residues" evidence="1">
    <location>
        <begin position="93"/>
        <end position="105"/>
    </location>
</feature>
<dbReference type="AlphaFoldDB" id="A0AAV7M300"/>
<feature type="region of interest" description="Disordered" evidence="1">
    <location>
        <begin position="18"/>
        <end position="63"/>
    </location>
</feature>
<evidence type="ECO:0000256" key="1">
    <source>
        <dbReference type="SAM" id="MobiDB-lite"/>
    </source>
</evidence>
<reference evidence="2" key="1">
    <citation type="journal article" date="2022" name="bioRxiv">
        <title>Sequencing and chromosome-scale assembly of the giantPleurodeles waltlgenome.</title>
        <authorList>
            <person name="Brown T."/>
            <person name="Elewa A."/>
            <person name="Iarovenko S."/>
            <person name="Subramanian E."/>
            <person name="Araus A.J."/>
            <person name="Petzold A."/>
            <person name="Susuki M."/>
            <person name="Suzuki K.-i.T."/>
            <person name="Hayashi T."/>
            <person name="Toyoda A."/>
            <person name="Oliveira C."/>
            <person name="Osipova E."/>
            <person name="Leigh N.D."/>
            <person name="Simon A."/>
            <person name="Yun M.H."/>
        </authorList>
    </citation>
    <scope>NUCLEOTIDE SEQUENCE</scope>
    <source>
        <strain evidence="2">20211129_DDA</strain>
        <tissue evidence="2">Liver</tissue>
    </source>
</reference>
<evidence type="ECO:0000313" key="3">
    <source>
        <dbReference type="Proteomes" id="UP001066276"/>
    </source>
</evidence>
<protein>
    <submittedName>
        <fullName evidence="2">Uncharacterized protein</fullName>
    </submittedName>
</protein>
<dbReference type="EMBL" id="JANPWB010000014">
    <property type="protein sequence ID" value="KAJ1097180.1"/>
    <property type="molecule type" value="Genomic_DNA"/>
</dbReference>
<evidence type="ECO:0000313" key="2">
    <source>
        <dbReference type="EMBL" id="KAJ1097180.1"/>
    </source>
</evidence>
<name>A0AAV7M300_PLEWA</name>
<keyword evidence="3" id="KW-1185">Reference proteome</keyword>
<feature type="region of interest" description="Disordered" evidence="1">
    <location>
        <begin position="86"/>
        <end position="112"/>
    </location>
</feature>
<dbReference type="Proteomes" id="UP001066276">
    <property type="component" value="Chromosome 10"/>
</dbReference>
<accession>A0AAV7M300</accession>
<comment type="caution">
    <text evidence="2">The sequence shown here is derived from an EMBL/GenBank/DDBJ whole genome shotgun (WGS) entry which is preliminary data.</text>
</comment>
<sequence>MDDKVLFFNTPQEVWNWIDTHPQPGSSGMQGTQHPLGPRRKKGVRPWSKMTPSGEESKNERRRAMEAVAHIRDSHTGSLLTMQEARTEDLESVSASNRSDTSSTLLPHVTPGTADYII</sequence>
<feature type="compositionally biased region" description="Polar residues" evidence="1">
    <location>
        <begin position="23"/>
        <end position="33"/>
    </location>
</feature>